<dbReference type="AlphaFoldDB" id="A0A6J4NNV4"/>
<organism evidence="2">
    <name type="scientific">uncultured Rubrobacteraceae bacterium</name>
    <dbReference type="NCBI Taxonomy" id="349277"/>
    <lineage>
        <taxon>Bacteria</taxon>
        <taxon>Bacillati</taxon>
        <taxon>Actinomycetota</taxon>
        <taxon>Rubrobacteria</taxon>
        <taxon>Rubrobacterales</taxon>
        <taxon>Rubrobacteraceae</taxon>
        <taxon>environmental samples</taxon>
    </lineage>
</organism>
<name>A0A6J4NNV4_9ACTN</name>
<protein>
    <submittedName>
        <fullName evidence="2">Uncharacterized protein</fullName>
    </submittedName>
</protein>
<dbReference type="EMBL" id="CADCUV010000026">
    <property type="protein sequence ID" value="CAA9389606.1"/>
    <property type="molecule type" value="Genomic_DNA"/>
</dbReference>
<accession>A0A6J4NNV4</accession>
<proteinExistence type="predicted"/>
<evidence type="ECO:0000256" key="1">
    <source>
        <dbReference type="SAM" id="MobiDB-lite"/>
    </source>
</evidence>
<feature type="compositionally biased region" description="Basic and acidic residues" evidence="1">
    <location>
        <begin position="13"/>
        <end position="27"/>
    </location>
</feature>
<feature type="region of interest" description="Disordered" evidence="1">
    <location>
        <begin position="1"/>
        <end position="48"/>
    </location>
</feature>
<reference evidence="2" key="1">
    <citation type="submission" date="2020-02" db="EMBL/GenBank/DDBJ databases">
        <authorList>
            <person name="Meier V. D."/>
        </authorList>
    </citation>
    <scope>NUCLEOTIDE SEQUENCE</scope>
    <source>
        <strain evidence="2">AVDCRST_MAG22</strain>
    </source>
</reference>
<sequence length="48" mass="5113">MIDAQDPRSVGEAGRDEIFCGPGRDEVLMDANDDERPRGCEMAGVGSS</sequence>
<evidence type="ECO:0000313" key="2">
    <source>
        <dbReference type="EMBL" id="CAA9389606.1"/>
    </source>
</evidence>
<gene>
    <name evidence="2" type="ORF">AVDCRST_MAG22-497</name>
</gene>